<evidence type="ECO:0000256" key="4">
    <source>
        <dbReference type="ARBA" id="ARBA00022272"/>
    </source>
</evidence>
<comment type="pathway">
    <text evidence="2 9">Amino-acid biosynthesis; L-tryptophan biosynthesis; L-tryptophan from chorismate: step 3/5.</text>
</comment>
<keyword evidence="7 9" id="KW-0057">Aromatic amino acid biosynthesis</keyword>
<evidence type="ECO:0000256" key="3">
    <source>
        <dbReference type="ARBA" id="ARBA00012572"/>
    </source>
</evidence>
<evidence type="ECO:0000256" key="8">
    <source>
        <dbReference type="ARBA" id="ARBA00023235"/>
    </source>
</evidence>
<evidence type="ECO:0000256" key="9">
    <source>
        <dbReference type="HAMAP-Rule" id="MF_00135"/>
    </source>
</evidence>
<dbReference type="PANTHER" id="PTHR42894:SF1">
    <property type="entry name" value="N-(5'-PHOSPHORIBOSYL)ANTHRANILATE ISOMERASE"/>
    <property type="match status" value="1"/>
</dbReference>
<dbReference type="SUPFAM" id="SSF51366">
    <property type="entry name" value="Ribulose-phoshate binding barrel"/>
    <property type="match status" value="1"/>
</dbReference>
<dbReference type="Proteomes" id="UP001500298">
    <property type="component" value="Unassembled WGS sequence"/>
</dbReference>
<dbReference type="HAMAP" id="MF_00135">
    <property type="entry name" value="PRAI"/>
    <property type="match status" value="1"/>
</dbReference>
<name>A0ABP9DK38_9BACT</name>
<evidence type="ECO:0000259" key="10">
    <source>
        <dbReference type="Pfam" id="PF00697"/>
    </source>
</evidence>
<sequence>MNKMKLKVCGMRAPQNIEEVLTLSPDYLGFIFYEKSPRFVANIPETIDFIKSLGQVKKVGVFVNAPVEELLQIAQRYDLQVIQLHGKESVETCRQVREQGYEVFKVFGVGEDFDFSVLKPYEEVVDYFLFDTKSKQHGGTGKTFDWSVLQGYDSKVPFFLSGGVSLENLEEVKQLNLSTLYGIDVNSRFENAPALKDVTLLKELKKGLQS</sequence>
<protein>
    <recommendedName>
        <fullName evidence="4 9">N-(5'-phosphoribosyl)anthranilate isomerase</fullName>
        <shortName evidence="9">PRAI</shortName>
        <ecNumber evidence="3 9">5.3.1.24</ecNumber>
    </recommendedName>
</protein>
<dbReference type="EMBL" id="BAABJX010000062">
    <property type="protein sequence ID" value="GAA4849776.1"/>
    <property type="molecule type" value="Genomic_DNA"/>
</dbReference>
<dbReference type="CDD" id="cd00405">
    <property type="entry name" value="PRAI"/>
    <property type="match status" value="1"/>
</dbReference>
<gene>
    <name evidence="9" type="primary">trpF</name>
    <name evidence="11" type="ORF">GCM10023331_38090</name>
</gene>
<evidence type="ECO:0000256" key="7">
    <source>
        <dbReference type="ARBA" id="ARBA00023141"/>
    </source>
</evidence>
<dbReference type="EC" id="5.3.1.24" evidence="3 9"/>
<reference evidence="12" key="1">
    <citation type="journal article" date="2019" name="Int. J. Syst. Evol. Microbiol.">
        <title>The Global Catalogue of Microorganisms (GCM) 10K type strain sequencing project: providing services to taxonomists for standard genome sequencing and annotation.</title>
        <authorList>
            <consortium name="The Broad Institute Genomics Platform"/>
            <consortium name="The Broad Institute Genome Sequencing Center for Infectious Disease"/>
            <person name="Wu L."/>
            <person name="Ma J."/>
        </authorList>
    </citation>
    <scope>NUCLEOTIDE SEQUENCE [LARGE SCALE GENOMIC DNA]</scope>
    <source>
        <strain evidence="12">JCM 18326</strain>
    </source>
</reference>
<dbReference type="InterPro" id="IPR013785">
    <property type="entry name" value="Aldolase_TIM"/>
</dbReference>
<evidence type="ECO:0000256" key="6">
    <source>
        <dbReference type="ARBA" id="ARBA00022822"/>
    </source>
</evidence>
<evidence type="ECO:0000256" key="2">
    <source>
        <dbReference type="ARBA" id="ARBA00004664"/>
    </source>
</evidence>
<feature type="domain" description="N-(5'phosphoribosyl) anthranilate isomerase (PRAI)" evidence="10">
    <location>
        <begin position="7"/>
        <end position="204"/>
    </location>
</feature>
<organism evidence="11 12">
    <name type="scientific">Algivirga pacifica</name>
    <dbReference type="NCBI Taxonomy" id="1162670"/>
    <lineage>
        <taxon>Bacteria</taxon>
        <taxon>Pseudomonadati</taxon>
        <taxon>Bacteroidota</taxon>
        <taxon>Cytophagia</taxon>
        <taxon>Cytophagales</taxon>
        <taxon>Flammeovirgaceae</taxon>
        <taxon>Algivirga</taxon>
    </lineage>
</organism>
<dbReference type="Gene3D" id="3.20.20.70">
    <property type="entry name" value="Aldolase class I"/>
    <property type="match status" value="1"/>
</dbReference>
<dbReference type="InterPro" id="IPR044643">
    <property type="entry name" value="TrpF_fam"/>
</dbReference>
<keyword evidence="5 9" id="KW-0028">Amino-acid biosynthesis</keyword>
<comment type="caution">
    <text evidence="11">The sequence shown here is derived from an EMBL/GenBank/DDBJ whole genome shotgun (WGS) entry which is preliminary data.</text>
</comment>
<dbReference type="GO" id="GO:0016853">
    <property type="term" value="F:isomerase activity"/>
    <property type="evidence" value="ECO:0007669"/>
    <property type="project" value="UniProtKB-KW"/>
</dbReference>
<proteinExistence type="inferred from homology"/>
<evidence type="ECO:0000313" key="12">
    <source>
        <dbReference type="Proteomes" id="UP001500298"/>
    </source>
</evidence>
<evidence type="ECO:0000256" key="1">
    <source>
        <dbReference type="ARBA" id="ARBA00001164"/>
    </source>
</evidence>
<comment type="catalytic activity">
    <reaction evidence="1 9">
        <text>N-(5-phospho-beta-D-ribosyl)anthranilate = 1-(2-carboxyphenylamino)-1-deoxy-D-ribulose 5-phosphate</text>
        <dbReference type="Rhea" id="RHEA:21540"/>
        <dbReference type="ChEBI" id="CHEBI:18277"/>
        <dbReference type="ChEBI" id="CHEBI:58613"/>
        <dbReference type="EC" id="5.3.1.24"/>
    </reaction>
</comment>
<keyword evidence="12" id="KW-1185">Reference proteome</keyword>
<comment type="similarity">
    <text evidence="9">Belongs to the TrpF family.</text>
</comment>
<dbReference type="PANTHER" id="PTHR42894">
    <property type="entry name" value="N-(5'-PHOSPHORIBOSYL)ANTHRANILATE ISOMERASE"/>
    <property type="match status" value="1"/>
</dbReference>
<dbReference type="InterPro" id="IPR001240">
    <property type="entry name" value="PRAI_dom"/>
</dbReference>
<evidence type="ECO:0000256" key="5">
    <source>
        <dbReference type="ARBA" id="ARBA00022605"/>
    </source>
</evidence>
<keyword evidence="8 9" id="KW-0413">Isomerase</keyword>
<keyword evidence="6 9" id="KW-0822">Tryptophan biosynthesis</keyword>
<evidence type="ECO:0000313" key="11">
    <source>
        <dbReference type="EMBL" id="GAA4849776.1"/>
    </source>
</evidence>
<accession>A0ABP9DK38</accession>
<dbReference type="Pfam" id="PF00697">
    <property type="entry name" value="PRAI"/>
    <property type="match status" value="1"/>
</dbReference>
<dbReference type="InterPro" id="IPR011060">
    <property type="entry name" value="RibuloseP-bd_barrel"/>
</dbReference>